<dbReference type="PANTHER" id="PTHR37312">
    <property type="entry name" value="MEMBRANE-BOUND ACYLTRANSFERASE YKRP-RELATED"/>
    <property type="match status" value="1"/>
</dbReference>
<feature type="domain" description="Acyltransferase 3" evidence="2">
    <location>
        <begin position="5"/>
        <end position="304"/>
    </location>
</feature>
<gene>
    <name evidence="3" type="ORF">PRLR5076_11100</name>
</gene>
<feature type="transmembrane region" description="Helical" evidence="1">
    <location>
        <begin position="133"/>
        <end position="153"/>
    </location>
</feature>
<dbReference type="RefSeq" id="WP_223929745.1">
    <property type="nucleotide sequence ID" value="NZ_BPTV01000002.1"/>
</dbReference>
<keyword evidence="4" id="KW-1185">Reference proteome</keyword>
<feature type="transmembrane region" description="Helical" evidence="1">
    <location>
        <begin position="215"/>
        <end position="234"/>
    </location>
</feature>
<accession>A0A9R1C918</accession>
<feature type="transmembrane region" description="Helical" evidence="1">
    <location>
        <begin position="72"/>
        <end position="94"/>
    </location>
</feature>
<sequence length="320" mass="35166">MPKRIAYLDLAKLWAIFLVCTGHAFQMLSVGDGAVVWRMLYTFHMALFMLMCGYFSHHALTMPFGAFVKKKALQLLVPTVAYVCLNLLATRVVTGGCPVGFIHNEAIGGMWFLRTLFACYLYAWLVLRLPGALWLRIVGSIVVALLFPHGYYLQFNYMLIFFWLGYVMKDYDGWLKAHVGGVTAASAVGFLLVPWRGPAVLTHDVLFHDPLQLPVQFVGGLSGALLSIGLLMLVCRLFRGGWKDRLADVGRYTLAIYGLQGVLLENVVVRLANIDAAVCPAGVQQFVVAPAIGAATVAVCYGIARIMKKNKVTAKVMLGG</sequence>
<evidence type="ECO:0000313" key="4">
    <source>
        <dbReference type="Proteomes" id="UP000825483"/>
    </source>
</evidence>
<feature type="transmembrane region" description="Helical" evidence="1">
    <location>
        <begin position="40"/>
        <end position="60"/>
    </location>
</feature>
<dbReference type="AlphaFoldDB" id="A0A9R1C918"/>
<keyword evidence="1" id="KW-1133">Transmembrane helix</keyword>
<protein>
    <recommendedName>
        <fullName evidence="2">Acyltransferase 3 domain-containing protein</fullName>
    </recommendedName>
</protein>
<organism evidence="3 4">
    <name type="scientific">Prevotella lacticifex</name>
    <dbReference type="NCBI Taxonomy" id="2854755"/>
    <lineage>
        <taxon>Bacteria</taxon>
        <taxon>Pseudomonadati</taxon>
        <taxon>Bacteroidota</taxon>
        <taxon>Bacteroidia</taxon>
        <taxon>Bacteroidales</taxon>
        <taxon>Prevotellaceae</taxon>
        <taxon>Prevotella</taxon>
    </lineage>
</organism>
<dbReference type="Pfam" id="PF01757">
    <property type="entry name" value="Acyl_transf_3"/>
    <property type="match status" value="1"/>
</dbReference>
<dbReference type="InterPro" id="IPR002656">
    <property type="entry name" value="Acyl_transf_3_dom"/>
</dbReference>
<comment type="caution">
    <text evidence="3">The sequence shown here is derived from an EMBL/GenBank/DDBJ whole genome shotgun (WGS) entry which is preliminary data.</text>
</comment>
<proteinExistence type="predicted"/>
<feature type="transmembrane region" description="Helical" evidence="1">
    <location>
        <begin position="174"/>
        <end position="195"/>
    </location>
</feature>
<feature type="transmembrane region" description="Helical" evidence="1">
    <location>
        <begin position="6"/>
        <end position="28"/>
    </location>
</feature>
<dbReference type="Proteomes" id="UP000825483">
    <property type="component" value="Unassembled WGS sequence"/>
</dbReference>
<dbReference type="PANTHER" id="PTHR37312:SF1">
    <property type="entry name" value="MEMBRANE-BOUND ACYLTRANSFERASE YKRP-RELATED"/>
    <property type="match status" value="1"/>
</dbReference>
<evidence type="ECO:0000259" key="2">
    <source>
        <dbReference type="Pfam" id="PF01757"/>
    </source>
</evidence>
<dbReference type="EMBL" id="BPUB01000001">
    <property type="protein sequence ID" value="GJG58259.1"/>
    <property type="molecule type" value="Genomic_DNA"/>
</dbReference>
<evidence type="ECO:0000256" key="1">
    <source>
        <dbReference type="SAM" id="Phobius"/>
    </source>
</evidence>
<feature type="transmembrane region" description="Helical" evidence="1">
    <location>
        <begin position="286"/>
        <end position="307"/>
    </location>
</feature>
<reference evidence="3" key="1">
    <citation type="journal article" date="2022" name="Int. J. Syst. Evol. Microbiol.">
        <title>Prevotella lacticifex sp. nov., isolated from the rumen of cows.</title>
        <authorList>
            <person name="Shinkai T."/>
            <person name="Ikeyama N."/>
            <person name="Kumagai M."/>
            <person name="Ohmori H."/>
            <person name="Sakamoto M."/>
            <person name="Ohkuma M."/>
            <person name="Mitsumori M."/>
        </authorList>
    </citation>
    <scope>NUCLEOTIDE SEQUENCE</scope>
    <source>
        <strain evidence="3">R5076</strain>
    </source>
</reference>
<feature type="transmembrane region" description="Helical" evidence="1">
    <location>
        <begin position="254"/>
        <end position="274"/>
    </location>
</feature>
<dbReference type="GeneID" id="72468041"/>
<name>A0A9R1C918_9BACT</name>
<keyword evidence="1" id="KW-0472">Membrane</keyword>
<dbReference type="InterPro" id="IPR052734">
    <property type="entry name" value="Nod_factor_acetyltransferase"/>
</dbReference>
<keyword evidence="1" id="KW-0812">Transmembrane</keyword>
<evidence type="ECO:0000313" key="3">
    <source>
        <dbReference type="EMBL" id="GJG58259.1"/>
    </source>
</evidence>
<dbReference type="GO" id="GO:0016747">
    <property type="term" value="F:acyltransferase activity, transferring groups other than amino-acyl groups"/>
    <property type="evidence" value="ECO:0007669"/>
    <property type="project" value="InterPro"/>
</dbReference>